<dbReference type="SUPFAM" id="SSF53098">
    <property type="entry name" value="Ribonuclease H-like"/>
    <property type="match status" value="1"/>
</dbReference>
<protein>
    <recommendedName>
        <fullName evidence="13">Integrase catalytic domain-containing protein</fullName>
    </recommendedName>
</protein>
<organism evidence="11 12">
    <name type="scientific">Austropuccinia psidii MF-1</name>
    <dbReference type="NCBI Taxonomy" id="1389203"/>
    <lineage>
        <taxon>Eukaryota</taxon>
        <taxon>Fungi</taxon>
        <taxon>Dikarya</taxon>
        <taxon>Basidiomycota</taxon>
        <taxon>Pucciniomycotina</taxon>
        <taxon>Pucciniomycetes</taxon>
        <taxon>Pucciniales</taxon>
        <taxon>Sphaerophragmiaceae</taxon>
        <taxon>Austropuccinia</taxon>
    </lineage>
</organism>
<dbReference type="GO" id="GO:0003964">
    <property type="term" value="F:RNA-directed DNA polymerase activity"/>
    <property type="evidence" value="ECO:0007669"/>
    <property type="project" value="UniProtKB-KW"/>
</dbReference>
<dbReference type="InterPro" id="IPR012337">
    <property type="entry name" value="RNaseH-like_sf"/>
</dbReference>
<evidence type="ECO:0000256" key="7">
    <source>
        <dbReference type="ARBA" id="ARBA00022908"/>
    </source>
</evidence>
<sequence>MLKLESDDFELFIIVNNYMANHHDQNLKALVLDKGGEFVNSIFKELSENNGIIHILSLTETPQHNRFSGRANCKVIEKARWFLSNSHLPKRYLEEAVNTATFF</sequence>
<keyword evidence="5" id="KW-0378">Hydrolase</keyword>
<dbReference type="GO" id="GO:0003887">
    <property type="term" value="F:DNA-directed DNA polymerase activity"/>
    <property type="evidence" value="ECO:0007669"/>
    <property type="project" value="UniProtKB-KW"/>
</dbReference>
<proteinExistence type="predicted"/>
<gene>
    <name evidence="11" type="ORF">O181_106276</name>
</gene>
<evidence type="ECO:0000256" key="2">
    <source>
        <dbReference type="ARBA" id="ARBA00022722"/>
    </source>
</evidence>
<dbReference type="GO" id="GO:0015074">
    <property type="term" value="P:DNA integration"/>
    <property type="evidence" value="ECO:0007669"/>
    <property type="project" value="UniProtKB-KW"/>
</dbReference>
<evidence type="ECO:0000256" key="5">
    <source>
        <dbReference type="ARBA" id="ARBA00022801"/>
    </source>
</evidence>
<comment type="caution">
    <text evidence="11">The sequence shown here is derived from an EMBL/GenBank/DDBJ whole genome shotgun (WGS) entry which is preliminary data.</text>
</comment>
<dbReference type="PANTHER" id="PTHR42648:SF11">
    <property type="entry name" value="TRANSPOSON TY4-P GAG-POL POLYPROTEIN"/>
    <property type="match status" value="1"/>
</dbReference>
<dbReference type="InterPro" id="IPR036397">
    <property type="entry name" value="RNaseH_sf"/>
</dbReference>
<evidence type="ECO:0000256" key="3">
    <source>
        <dbReference type="ARBA" id="ARBA00022723"/>
    </source>
</evidence>
<evidence type="ECO:0000256" key="9">
    <source>
        <dbReference type="ARBA" id="ARBA00022932"/>
    </source>
</evidence>
<evidence type="ECO:0000256" key="1">
    <source>
        <dbReference type="ARBA" id="ARBA00022695"/>
    </source>
</evidence>
<dbReference type="GO" id="GO:0003676">
    <property type="term" value="F:nucleic acid binding"/>
    <property type="evidence" value="ECO:0007669"/>
    <property type="project" value="InterPro"/>
</dbReference>
<dbReference type="GO" id="GO:0006310">
    <property type="term" value="P:DNA recombination"/>
    <property type="evidence" value="ECO:0007669"/>
    <property type="project" value="UniProtKB-KW"/>
</dbReference>
<keyword evidence="9" id="KW-0808">Transferase</keyword>
<accession>A0A9Q3JR52</accession>
<evidence type="ECO:0008006" key="13">
    <source>
        <dbReference type="Google" id="ProtNLM"/>
    </source>
</evidence>
<keyword evidence="10" id="KW-0233">DNA recombination</keyword>
<dbReference type="InterPro" id="IPR039537">
    <property type="entry name" value="Retrotran_Ty1/copia-like"/>
</dbReference>
<reference evidence="11" key="1">
    <citation type="submission" date="2021-03" db="EMBL/GenBank/DDBJ databases">
        <title>Draft genome sequence of rust myrtle Austropuccinia psidii MF-1, a brazilian biotype.</title>
        <authorList>
            <person name="Quecine M.C."/>
            <person name="Pachon D.M.R."/>
            <person name="Bonatelli M.L."/>
            <person name="Correr F.H."/>
            <person name="Franceschini L.M."/>
            <person name="Leite T.F."/>
            <person name="Margarido G.R.A."/>
            <person name="Almeida C.A."/>
            <person name="Ferrarezi J.A."/>
            <person name="Labate C.A."/>
        </authorList>
    </citation>
    <scope>NUCLEOTIDE SEQUENCE</scope>
    <source>
        <strain evidence="11">MF-1</strain>
    </source>
</reference>
<dbReference type="AlphaFoldDB" id="A0A9Q3JR52"/>
<name>A0A9Q3JR52_9BASI</name>
<keyword evidence="3" id="KW-0479">Metal-binding</keyword>
<keyword evidence="4" id="KW-0255">Endonuclease</keyword>
<evidence type="ECO:0000256" key="10">
    <source>
        <dbReference type="ARBA" id="ARBA00023172"/>
    </source>
</evidence>
<dbReference type="Proteomes" id="UP000765509">
    <property type="component" value="Unassembled WGS sequence"/>
</dbReference>
<dbReference type="Gene3D" id="3.30.420.10">
    <property type="entry name" value="Ribonuclease H-like superfamily/Ribonuclease H"/>
    <property type="match status" value="1"/>
</dbReference>
<keyword evidence="1" id="KW-0548">Nucleotidyltransferase</keyword>
<keyword evidence="12" id="KW-1185">Reference proteome</keyword>
<dbReference type="PANTHER" id="PTHR42648">
    <property type="entry name" value="TRANSPOSASE, PUTATIVE-RELATED"/>
    <property type="match status" value="1"/>
</dbReference>
<dbReference type="EMBL" id="AVOT02079318">
    <property type="protein sequence ID" value="MBW0566561.1"/>
    <property type="molecule type" value="Genomic_DNA"/>
</dbReference>
<keyword evidence="8" id="KW-0695">RNA-directed DNA polymerase</keyword>
<evidence type="ECO:0000313" key="11">
    <source>
        <dbReference type="EMBL" id="MBW0566561.1"/>
    </source>
</evidence>
<keyword evidence="7" id="KW-0229">DNA integration</keyword>
<evidence type="ECO:0000256" key="4">
    <source>
        <dbReference type="ARBA" id="ARBA00022759"/>
    </source>
</evidence>
<evidence type="ECO:0000256" key="8">
    <source>
        <dbReference type="ARBA" id="ARBA00022918"/>
    </source>
</evidence>
<dbReference type="GO" id="GO:0004519">
    <property type="term" value="F:endonuclease activity"/>
    <property type="evidence" value="ECO:0007669"/>
    <property type="project" value="UniProtKB-KW"/>
</dbReference>
<dbReference type="GO" id="GO:0046872">
    <property type="term" value="F:metal ion binding"/>
    <property type="evidence" value="ECO:0007669"/>
    <property type="project" value="UniProtKB-KW"/>
</dbReference>
<keyword evidence="9" id="KW-0239">DNA-directed DNA polymerase</keyword>
<dbReference type="GO" id="GO:0016787">
    <property type="term" value="F:hydrolase activity"/>
    <property type="evidence" value="ECO:0007669"/>
    <property type="project" value="UniProtKB-KW"/>
</dbReference>
<evidence type="ECO:0000313" key="12">
    <source>
        <dbReference type="Proteomes" id="UP000765509"/>
    </source>
</evidence>
<evidence type="ECO:0000256" key="6">
    <source>
        <dbReference type="ARBA" id="ARBA00022842"/>
    </source>
</evidence>
<dbReference type="OrthoDB" id="3243429at2759"/>
<keyword evidence="6" id="KW-0460">Magnesium</keyword>
<keyword evidence="2" id="KW-0540">Nuclease</keyword>